<evidence type="ECO:0000256" key="2">
    <source>
        <dbReference type="ARBA" id="ARBA00023012"/>
    </source>
</evidence>
<keyword evidence="5" id="KW-0804">Transcription</keyword>
<dbReference type="GO" id="GO:0032993">
    <property type="term" value="C:protein-DNA complex"/>
    <property type="evidence" value="ECO:0007669"/>
    <property type="project" value="TreeGrafter"/>
</dbReference>
<organism evidence="10 11">
    <name type="scientific">Fusobacterium ulcerans</name>
    <dbReference type="NCBI Taxonomy" id="861"/>
    <lineage>
        <taxon>Bacteria</taxon>
        <taxon>Fusobacteriati</taxon>
        <taxon>Fusobacteriota</taxon>
        <taxon>Fusobacteriia</taxon>
        <taxon>Fusobacteriales</taxon>
        <taxon>Fusobacteriaceae</taxon>
        <taxon>Fusobacterium</taxon>
    </lineage>
</organism>
<dbReference type="GO" id="GO:0000156">
    <property type="term" value="F:phosphorelay response regulator activity"/>
    <property type="evidence" value="ECO:0007669"/>
    <property type="project" value="TreeGrafter"/>
</dbReference>
<feature type="DNA-binding region" description="OmpR/PhoB-type" evidence="7">
    <location>
        <begin position="124"/>
        <end position="218"/>
    </location>
</feature>
<name>A0AAX1TSP8_9FUSO</name>
<dbReference type="InterPro" id="IPR001867">
    <property type="entry name" value="OmpR/PhoB-type_DNA-bd"/>
</dbReference>
<evidence type="ECO:0000256" key="4">
    <source>
        <dbReference type="ARBA" id="ARBA00023125"/>
    </source>
</evidence>
<dbReference type="GO" id="GO:0005829">
    <property type="term" value="C:cytosol"/>
    <property type="evidence" value="ECO:0007669"/>
    <property type="project" value="TreeGrafter"/>
</dbReference>
<evidence type="ECO:0000313" key="10">
    <source>
        <dbReference type="EMBL" id="SQJ00381.1"/>
    </source>
</evidence>
<dbReference type="FunFam" id="3.40.50.2300:FF:000001">
    <property type="entry name" value="DNA-binding response regulator PhoB"/>
    <property type="match status" value="1"/>
</dbReference>
<dbReference type="Gene3D" id="1.10.10.10">
    <property type="entry name" value="Winged helix-like DNA-binding domain superfamily/Winged helix DNA-binding domain"/>
    <property type="match status" value="1"/>
</dbReference>
<dbReference type="Proteomes" id="UP000249008">
    <property type="component" value="Chromosome 1"/>
</dbReference>
<proteinExistence type="predicted"/>
<dbReference type="PANTHER" id="PTHR48111:SF73">
    <property type="entry name" value="ALKALINE PHOSPHATASE SYNTHESIS TRANSCRIPTIONAL REGULATORY PROTEIN PHOP"/>
    <property type="match status" value="1"/>
</dbReference>
<dbReference type="InterPro" id="IPR039420">
    <property type="entry name" value="WalR-like"/>
</dbReference>
<dbReference type="PANTHER" id="PTHR48111">
    <property type="entry name" value="REGULATOR OF RPOS"/>
    <property type="match status" value="1"/>
</dbReference>
<dbReference type="AlphaFoldDB" id="A0AAX1TSP8"/>
<dbReference type="Gene3D" id="3.40.50.2300">
    <property type="match status" value="1"/>
</dbReference>
<keyword evidence="1 6" id="KW-0597">Phosphoprotein</keyword>
<feature type="modified residue" description="4-aspartylphosphate" evidence="6">
    <location>
        <position position="52"/>
    </location>
</feature>
<evidence type="ECO:0000313" key="11">
    <source>
        <dbReference type="Proteomes" id="UP000249008"/>
    </source>
</evidence>
<dbReference type="InterPro" id="IPR001789">
    <property type="entry name" value="Sig_transdc_resp-reg_receiver"/>
</dbReference>
<keyword evidence="4 7" id="KW-0238">DNA-binding</keyword>
<evidence type="ECO:0000256" key="1">
    <source>
        <dbReference type="ARBA" id="ARBA00022553"/>
    </source>
</evidence>
<evidence type="ECO:0000259" key="9">
    <source>
        <dbReference type="PROSITE" id="PS51755"/>
    </source>
</evidence>
<protein>
    <submittedName>
        <fullName evidence="10">Staphylococcal respiratory response protein A</fullName>
    </submittedName>
</protein>
<dbReference type="Gene3D" id="6.10.250.690">
    <property type="match status" value="1"/>
</dbReference>
<dbReference type="Pfam" id="PF00486">
    <property type="entry name" value="Trans_reg_C"/>
    <property type="match status" value="1"/>
</dbReference>
<dbReference type="CDD" id="cd17574">
    <property type="entry name" value="REC_OmpR"/>
    <property type="match status" value="1"/>
</dbReference>
<feature type="domain" description="OmpR/PhoB-type" evidence="9">
    <location>
        <begin position="124"/>
        <end position="218"/>
    </location>
</feature>
<feature type="domain" description="Response regulatory" evidence="8">
    <location>
        <begin position="3"/>
        <end position="116"/>
    </location>
</feature>
<dbReference type="SUPFAM" id="SSF52172">
    <property type="entry name" value="CheY-like"/>
    <property type="match status" value="1"/>
</dbReference>
<dbReference type="SMART" id="SM00448">
    <property type="entry name" value="REC"/>
    <property type="match status" value="1"/>
</dbReference>
<evidence type="ECO:0000256" key="7">
    <source>
        <dbReference type="PROSITE-ProRule" id="PRU01091"/>
    </source>
</evidence>
<dbReference type="GeneID" id="78455272"/>
<dbReference type="InterPro" id="IPR011006">
    <property type="entry name" value="CheY-like_superfamily"/>
</dbReference>
<dbReference type="PROSITE" id="PS51755">
    <property type="entry name" value="OMPR_PHOB"/>
    <property type="match status" value="1"/>
</dbReference>
<evidence type="ECO:0000256" key="5">
    <source>
        <dbReference type="ARBA" id="ARBA00023163"/>
    </source>
</evidence>
<dbReference type="Pfam" id="PF00072">
    <property type="entry name" value="Response_reg"/>
    <property type="match status" value="1"/>
</dbReference>
<dbReference type="GO" id="GO:0006355">
    <property type="term" value="P:regulation of DNA-templated transcription"/>
    <property type="evidence" value="ECO:0007669"/>
    <property type="project" value="InterPro"/>
</dbReference>
<accession>A0AAX1TSP8</accession>
<keyword evidence="3" id="KW-0805">Transcription regulation</keyword>
<evidence type="ECO:0000256" key="6">
    <source>
        <dbReference type="PROSITE-ProRule" id="PRU00169"/>
    </source>
</evidence>
<reference evidence="10 11" key="1">
    <citation type="submission" date="2018-06" db="EMBL/GenBank/DDBJ databases">
        <authorList>
            <consortium name="Pathogen Informatics"/>
            <person name="Doyle S."/>
        </authorList>
    </citation>
    <scope>NUCLEOTIDE SEQUENCE [LARGE SCALE GENOMIC DNA]</scope>
    <source>
        <strain evidence="10 11">NCTC12112</strain>
    </source>
</reference>
<sequence length="220" mass="25453">MKKILIVEDEMEIRNILKLYLLKEGYDVTEAEDGEVAIKLFYEKPFDLVILDIMLPKKDGWSVLREIKKYSSVPVMILSARDDDEDELFGFEIGTDEYITKPFNNKILLARIKALIKNTSNNTDHIIELGKIIINDTSHTVTVDGEEVILAPKEYELLIYLIKNHKIALSRDKMLTEVWGYDFPGSDRTIDTHIKNLRKKLGEECIKTVRGIGYKFEIKN</sequence>
<dbReference type="KEGG" id="ful:C4N20_10645"/>
<dbReference type="InterPro" id="IPR036388">
    <property type="entry name" value="WH-like_DNA-bd_sf"/>
</dbReference>
<dbReference type="SMART" id="SM00862">
    <property type="entry name" value="Trans_reg_C"/>
    <property type="match status" value="1"/>
</dbReference>
<dbReference type="RefSeq" id="WP_005976167.1">
    <property type="nucleotide sequence ID" value="NZ_BAABXY010000001.1"/>
</dbReference>
<dbReference type="GO" id="GO:0000976">
    <property type="term" value="F:transcription cis-regulatory region binding"/>
    <property type="evidence" value="ECO:0007669"/>
    <property type="project" value="TreeGrafter"/>
</dbReference>
<keyword evidence="2" id="KW-0902">Two-component regulatory system</keyword>
<dbReference type="CDD" id="cd00383">
    <property type="entry name" value="trans_reg_C"/>
    <property type="match status" value="1"/>
</dbReference>
<dbReference type="EMBL" id="LS483487">
    <property type="protein sequence ID" value="SQJ00381.1"/>
    <property type="molecule type" value="Genomic_DNA"/>
</dbReference>
<evidence type="ECO:0000259" key="8">
    <source>
        <dbReference type="PROSITE" id="PS50110"/>
    </source>
</evidence>
<dbReference type="FunFam" id="1.10.10.10:FF:000018">
    <property type="entry name" value="DNA-binding response regulator ResD"/>
    <property type="match status" value="1"/>
</dbReference>
<gene>
    <name evidence="10" type="primary">srrA_2</name>
    <name evidence="10" type="ORF">NCTC12112_00685</name>
</gene>
<dbReference type="PROSITE" id="PS50110">
    <property type="entry name" value="RESPONSE_REGULATORY"/>
    <property type="match status" value="1"/>
</dbReference>
<evidence type="ECO:0000256" key="3">
    <source>
        <dbReference type="ARBA" id="ARBA00023015"/>
    </source>
</evidence>